<evidence type="ECO:0000256" key="1">
    <source>
        <dbReference type="SAM" id="MobiDB-lite"/>
    </source>
</evidence>
<dbReference type="AlphaFoldDB" id="A0A9N9UV47"/>
<keyword evidence="3" id="KW-1185">Reference proteome</keyword>
<feature type="region of interest" description="Disordered" evidence="1">
    <location>
        <begin position="25"/>
        <end position="53"/>
    </location>
</feature>
<dbReference type="Proteomes" id="UP000754883">
    <property type="component" value="Unassembled WGS sequence"/>
</dbReference>
<organism evidence="2 3">
    <name type="scientific">Clonostachys byssicola</name>
    <dbReference type="NCBI Taxonomy" id="160290"/>
    <lineage>
        <taxon>Eukaryota</taxon>
        <taxon>Fungi</taxon>
        <taxon>Dikarya</taxon>
        <taxon>Ascomycota</taxon>
        <taxon>Pezizomycotina</taxon>
        <taxon>Sordariomycetes</taxon>
        <taxon>Hypocreomycetidae</taxon>
        <taxon>Hypocreales</taxon>
        <taxon>Bionectriaceae</taxon>
        <taxon>Clonostachys</taxon>
    </lineage>
</organism>
<protein>
    <submittedName>
        <fullName evidence="2">Uncharacterized protein</fullName>
    </submittedName>
</protein>
<reference evidence="2" key="1">
    <citation type="submission" date="2021-10" db="EMBL/GenBank/DDBJ databases">
        <authorList>
            <person name="Piombo E."/>
        </authorList>
    </citation>
    <scope>NUCLEOTIDE SEQUENCE</scope>
</reference>
<sequence>MDATTSDGLLLAPGGWKLGPPLHFCGTRPQSPEGGQEVPAAPSGGQGSRREASPSAHFANFWCIGAIFKRDHSN</sequence>
<name>A0A9N9UV47_9HYPO</name>
<evidence type="ECO:0000313" key="3">
    <source>
        <dbReference type="Proteomes" id="UP000754883"/>
    </source>
</evidence>
<comment type="caution">
    <text evidence="2">The sequence shown here is derived from an EMBL/GenBank/DDBJ whole genome shotgun (WGS) entry which is preliminary data.</text>
</comment>
<accession>A0A9N9UV47</accession>
<evidence type="ECO:0000313" key="2">
    <source>
        <dbReference type="EMBL" id="CAH0004699.1"/>
    </source>
</evidence>
<gene>
    <name evidence="2" type="ORF">CBYS24578_00005651</name>
</gene>
<dbReference type="EMBL" id="CABFNO020001568">
    <property type="protein sequence ID" value="CAH0004699.1"/>
    <property type="molecule type" value="Genomic_DNA"/>
</dbReference>
<proteinExistence type="predicted"/>